<accession>A0ABT5TU69</accession>
<evidence type="ECO:0000313" key="3">
    <source>
        <dbReference type="Proteomes" id="UP001165561"/>
    </source>
</evidence>
<feature type="non-terminal residue" evidence="2">
    <location>
        <position position="371"/>
    </location>
</feature>
<protein>
    <submittedName>
        <fullName evidence="2">Phospholipase D family protein</fullName>
    </submittedName>
</protein>
<evidence type="ECO:0000259" key="1">
    <source>
        <dbReference type="PROSITE" id="PS50035"/>
    </source>
</evidence>
<gene>
    <name evidence="2" type="ORF">PU560_03820</name>
</gene>
<name>A0ABT5TU69_9MICO</name>
<sequence>MLAPERSVTLLEVLEPPDGYQLDVAVGTSYTLDLQALLALPTAFALHHTPTRDAARADTTPLELLEALRAHAGAITVFTDAGHIKLPPTAGAGVFGFLEESVVPVTAPGGGAFHPKVWAIRFVDDDGAFLHRLLVASRNLTFDRSWDTMVRLDEDADGEDLPGVTDLLDGLLTLGDTSGQLTPHRREAVQDLTRSLTSARFAPPEGFTSLRLHTLGLPEATERWPFPADSRRSLVVSPFLSASAMERLRRETRQLTVVSRVDELDHAYATITTAHPIAYEVNPNLVDPDEGAAELSGLHAKVFVFDTPGSTTHVFTGSANATTAAFSRNVEVTLELTGPTRGVGVNRWLDESSPSLRSILMPHTWGTPPDG</sequence>
<dbReference type="SUPFAM" id="SSF56024">
    <property type="entry name" value="Phospholipase D/nuclease"/>
    <property type="match status" value="1"/>
</dbReference>
<dbReference type="CDD" id="cd09176">
    <property type="entry name" value="PLDc_unchar6"/>
    <property type="match status" value="1"/>
</dbReference>
<dbReference type="InterPro" id="IPR059166">
    <property type="entry name" value="PLD-like_cat"/>
</dbReference>
<evidence type="ECO:0000313" key="2">
    <source>
        <dbReference type="EMBL" id="MDD9205595.1"/>
    </source>
</evidence>
<feature type="domain" description="PLD phosphodiesterase" evidence="1">
    <location>
        <begin position="294"/>
        <end position="325"/>
    </location>
</feature>
<dbReference type="EMBL" id="JARACI010000569">
    <property type="protein sequence ID" value="MDD9205595.1"/>
    <property type="molecule type" value="Genomic_DNA"/>
</dbReference>
<organism evidence="2 3">
    <name type="scientific">Georgenia halotolerans</name>
    <dbReference type="NCBI Taxonomy" id="3028317"/>
    <lineage>
        <taxon>Bacteria</taxon>
        <taxon>Bacillati</taxon>
        <taxon>Actinomycetota</taxon>
        <taxon>Actinomycetes</taxon>
        <taxon>Micrococcales</taxon>
        <taxon>Bogoriellaceae</taxon>
        <taxon>Georgenia</taxon>
    </lineage>
</organism>
<dbReference type="PROSITE" id="PS50035">
    <property type="entry name" value="PLD"/>
    <property type="match status" value="1"/>
</dbReference>
<comment type="caution">
    <text evidence="2">The sequence shown here is derived from an EMBL/GenBank/DDBJ whole genome shotgun (WGS) entry which is preliminary data.</text>
</comment>
<reference evidence="2" key="1">
    <citation type="submission" date="2023-02" db="EMBL/GenBank/DDBJ databases">
        <title>Georgenia sp.10Sc9-8, isolated from a soil sample collected from the Taklamakan desert.</title>
        <authorList>
            <person name="Liu S."/>
        </authorList>
    </citation>
    <scope>NUCLEOTIDE SEQUENCE</scope>
    <source>
        <strain evidence="2">10Sc9-8</strain>
    </source>
</reference>
<proteinExistence type="predicted"/>
<keyword evidence="3" id="KW-1185">Reference proteome</keyword>
<dbReference type="Gene3D" id="3.30.870.10">
    <property type="entry name" value="Endonuclease Chain A"/>
    <property type="match status" value="1"/>
</dbReference>
<dbReference type="Proteomes" id="UP001165561">
    <property type="component" value="Unassembled WGS sequence"/>
</dbReference>
<dbReference type="InterPro" id="IPR001736">
    <property type="entry name" value="PLipase_D/transphosphatidylase"/>
</dbReference>